<comment type="similarity">
    <text evidence="3">Belongs to the FKBP-type PPIase family.</text>
</comment>
<dbReference type="RefSeq" id="WP_126460596.1">
    <property type="nucleotide sequence ID" value="NZ_AP018721.1"/>
</dbReference>
<evidence type="ECO:0000256" key="3">
    <source>
        <dbReference type="ARBA" id="ARBA00006577"/>
    </source>
</evidence>
<keyword evidence="7 9" id="KW-0413">Isomerase</keyword>
<dbReference type="InterPro" id="IPR046357">
    <property type="entry name" value="PPIase_dom_sf"/>
</dbReference>
<evidence type="ECO:0000256" key="1">
    <source>
        <dbReference type="ARBA" id="ARBA00000971"/>
    </source>
</evidence>
<keyword evidence="6" id="KW-0143">Chaperone</keyword>
<dbReference type="Gene3D" id="3.10.50.40">
    <property type="match status" value="1"/>
</dbReference>
<keyword evidence="5 9" id="KW-0697">Rotamase</keyword>
<accession>A0A4R3JVI3</accession>
<dbReference type="SUPFAM" id="SSF54534">
    <property type="entry name" value="FKBP-like"/>
    <property type="match status" value="1"/>
</dbReference>
<evidence type="ECO:0000256" key="9">
    <source>
        <dbReference type="PROSITE-ProRule" id="PRU00277"/>
    </source>
</evidence>
<sequence length="163" mass="17576">MRIEKNTVVSISYRMTDSQGELLEEASAAEPAAYLHGGYDGIFPAVEAALEGKEPGAQIDLLMQPEDAFGDYDENLVRVEDQSLFPANVEVGMQFEGSSEDGHHHLLYTVTDIAEGKVVVDGNHPLAGQSLRLQCQVVDVRAASAEEIAHGHVHGAGGHHHDH</sequence>
<comment type="catalytic activity">
    <reaction evidence="1 9">
        <text>[protein]-peptidylproline (omega=180) = [protein]-peptidylproline (omega=0)</text>
        <dbReference type="Rhea" id="RHEA:16237"/>
        <dbReference type="Rhea" id="RHEA-COMP:10747"/>
        <dbReference type="Rhea" id="RHEA-COMP:10748"/>
        <dbReference type="ChEBI" id="CHEBI:83833"/>
        <dbReference type="ChEBI" id="CHEBI:83834"/>
        <dbReference type="EC" id="5.2.1.8"/>
    </reaction>
</comment>
<evidence type="ECO:0000256" key="2">
    <source>
        <dbReference type="ARBA" id="ARBA00004496"/>
    </source>
</evidence>
<evidence type="ECO:0000256" key="5">
    <source>
        <dbReference type="ARBA" id="ARBA00023110"/>
    </source>
</evidence>
<evidence type="ECO:0000256" key="6">
    <source>
        <dbReference type="ARBA" id="ARBA00023186"/>
    </source>
</evidence>
<dbReference type="EC" id="5.2.1.8" evidence="9"/>
<organism evidence="11 12">
    <name type="scientific">Sulfuritortus calidifontis</name>
    <dbReference type="NCBI Taxonomy" id="1914471"/>
    <lineage>
        <taxon>Bacteria</taxon>
        <taxon>Pseudomonadati</taxon>
        <taxon>Pseudomonadota</taxon>
        <taxon>Betaproteobacteria</taxon>
        <taxon>Nitrosomonadales</taxon>
        <taxon>Thiobacillaceae</taxon>
        <taxon>Sulfuritortus</taxon>
    </lineage>
</organism>
<keyword evidence="12" id="KW-1185">Reference proteome</keyword>
<dbReference type="PANTHER" id="PTHR47861:SF3">
    <property type="entry name" value="FKBP-TYPE PEPTIDYL-PROLYL CIS-TRANS ISOMERASE SLYD"/>
    <property type="match status" value="1"/>
</dbReference>
<keyword evidence="4" id="KW-0963">Cytoplasm</keyword>
<evidence type="ECO:0000313" key="11">
    <source>
        <dbReference type="EMBL" id="TCS70099.1"/>
    </source>
</evidence>
<evidence type="ECO:0000256" key="4">
    <source>
        <dbReference type="ARBA" id="ARBA00022490"/>
    </source>
</evidence>
<evidence type="ECO:0000313" key="12">
    <source>
        <dbReference type="Proteomes" id="UP000295135"/>
    </source>
</evidence>
<dbReference type="Proteomes" id="UP000295135">
    <property type="component" value="Unassembled WGS sequence"/>
</dbReference>
<dbReference type="AlphaFoldDB" id="A0A4R3JVI3"/>
<dbReference type="OrthoDB" id="9808891at2"/>
<comment type="subcellular location">
    <subcellularLocation>
        <location evidence="2">Cytoplasm</location>
    </subcellularLocation>
</comment>
<proteinExistence type="inferred from homology"/>
<evidence type="ECO:0000256" key="7">
    <source>
        <dbReference type="ARBA" id="ARBA00023235"/>
    </source>
</evidence>
<gene>
    <name evidence="11" type="ORF">EDC61_1173</name>
</gene>
<dbReference type="GO" id="GO:0003755">
    <property type="term" value="F:peptidyl-prolyl cis-trans isomerase activity"/>
    <property type="evidence" value="ECO:0007669"/>
    <property type="project" value="UniProtKB-KW"/>
</dbReference>
<protein>
    <recommendedName>
        <fullName evidence="9">peptidylprolyl isomerase</fullName>
        <ecNumber evidence="9">5.2.1.8</ecNumber>
    </recommendedName>
</protein>
<evidence type="ECO:0000256" key="8">
    <source>
        <dbReference type="ARBA" id="ARBA00037071"/>
    </source>
</evidence>
<dbReference type="PROSITE" id="PS50059">
    <property type="entry name" value="FKBP_PPIASE"/>
    <property type="match status" value="1"/>
</dbReference>
<dbReference type="EMBL" id="SLZY01000017">
    <property type="protein sequence ID" value="TCS70099.1"/>
    <property type="molecule type" value="Genomic_DNA"/>
</dbReference>
<comment type="function">
    <text evidence="8">Also involved in hydrogenase metallocenter assembly, probably by participating in the nickel insertion step. This function in hydrogenase biosynthesis requires chaperone activity and the presence of the metal-binding domain, but not PPIase activity.</text>
</comment>
<dbReference type="InterPro" id="IPR001179">
    <property type="entry name" value="PPIase_FKBP_dom"/>
</dbReference>
<name>A0A4R3JVI3_9PROT</name>
<feature type="domain" description="PPIase FKBP-type" evidence="10">
    <location>
        <begin position="6"/>
        <end position="101"/>
    </location>
</feature>
<dbReference type="GO" id="GO:0042026">
    <property type="term" value="P:protein refolding"/>
    <property type="evidence" value="ECO:0007669"/>
    <property type="project" value="UniProtKB-ARBA"/>
</dbReference>
<evidence type="ECO:0000259" key="10">
    <source>
        <dbReference type="PROSITE" id="PS50059"/>
    </source>
</evidence>
<dbReference type="PANTHER" id="PTHR47861">
    <property type="entry name" value="FKBP-TYPE PEPTIDYL-PROLYL CIS-TRANS ISOMERASE SLYD"/>
    <property type="match status" value="1"/>
</dbReference>
<reference evidence="11 12" key="1">
    <citation type="submission" date="2019-03" db="EMBL/GenBank/DDBJ databases">
        <title>Genomic Encyclopedia of Type Strains, Phase IV (KMG-IV): sequencing the most valuable type-strain genomes for metagenomic binning, comparative biology and taxonomic classification.</title>
        <authorList>
            <person name="Goeker M."/>
        </authorList>
    </citation>
    <scope>NUCLEOTIDE SEQUENCE [LARGE SCALE GENOMIC DNA]</scope>
    <source>
        <strain evidence="11 12">DSM 103923</strain>
    </source>
</reference>
<dbReference type="GO" id="GO:0005737">
    <property type="term" value="C:cytoplasm"/>
    <property type="evidence" value="ECO:0007669"/>
    <property type="project" value="UniProtKB-SubCell"/>
</dbReference>
<comment type="caution">
    <text evidence="11">The sequence shown here is derived from an EMBL/GenBank/DDBJ whole genome shotgun (WGS) entry which is preliminary data.</text>
</comment>